<dbReference type="InterPro" id="IPR015500">
    <property type="entry name" value="Peptidase_S8_subtilisin-rel"/>
</dbReference>
<dbReference type="EMBL" id="CP002545">
    <property type="protein sequence ID" value="ADY50937.1"/>
    <property type="molecule type" value="Genomic_DNA"/>
</dbReference>
<dbReference type="PANTHER" id="PTHR43806">
    <property type="entry name" value="PEPTIDASE S8"/>
    <property type="match status" value="1"/>
</dbReference>
<dbReference type="InterPro" id="IPR023828">
    <property type="entry name" value="Peptidase_S8_Ser-AS"/>
</dbReference>
<dbReference type="InterPro" id="IPR023827">
    <property type="entry name" value="Peptidase_S8_Asp-AS"/>
</dbReference>
<dbReference type="STRING" id="762903.Pedsa_0355"/>
<feature type="active site" description="Charge relay system" evidence="5">
    <location>
        <position position="451"/>
    </location>
</feature>
<keyword evidence="3 5" id="KW-0378">Hydrolase</keyword>
<dbReference type="Proteomes" id="UP000000310">
    <property type="component" value="Chromosome"/>
</dbReference>
<evidence type="ECO:0000256" key="4">
    <source>
        <dbReference type="ARBA" id="ARBA00022825"/>
    </source>
</evidence>
<sequence>MKRITFITKSIFILAILFFIPVLLMAQKANWQNLDLHKDGVFGISAEKAYDELLKGKTGVKVKVAVLDSGVDIDHEDLSAVIWKNPSEEKNGKDDDGNGYVDDVYGWNFLGSSIGNVNYDNLELTRLVRCYDEKFGGRDSAEIKISEQKDYEIYKDLKNKLTDKKLDTFKELVSIGAVKNTLDSLVEIIGKDNPRSKDFKRLKLNDFSQEYLVSFLIHELKKEPYSSLYYNMFGETMRYYKEQLQYHLNEQFNSRDTVGDNYKNVEERIYGNSDVVGPDALHGTHVAGIIAATRNNKKGINGVADNVEIISVRCVPNGDERDKDVANSIRYAVDKGAKIINMSFGKSYSTNKKAVDEAVKYAMSKDVLLVHAAGNDNKNLEQEANFPNRLYESGGSAVAWLEVGASSWKADSTLKAPFSNYGKTKVDVFAPGAAINSTVPGSKYQVQSGTSMAAPVVSGAAAILRSYYPNLTAVQVKEVIMKSAIPFNGEVVVDNGEKIRFSDLSVSGGIVNIYEALKLASTY</sequence>
<dbReference type="InterPro" id="IPR034080">
    <property type="entry name" value="Protease_P7-like_dom"/>
</dbReference>
<dbReference type="GO" id="GO:0006508">
    <property type="term" value="P:proteolysis"/>
    <property type="evidence" value="ECO:0007669"/>
    <property type="project" value="UniProtKB-KW"/>
</dbReference>
<dbReference type="PROSITE" id="PS00137">
    <property type="entry name" value="SUBTILASE_HIS"/>
    <property type="match status" value="1"/>
</dbReference>
<dbReference type="HOGENOM" id="CLU_022359_0_0_10"/>
<reference evidence="8 9" key="1">
    <citation type="journal article" date="2011" name="Stand. Genomic Sci.">
        <title>Complete genome sequence of the gliding, heparinolytic Pedobacter saltans type strain (113).</title>
        <authorList>
            <person name="Liolios K."/>
            <person name="Sikorski J."/>
            <person name="Lu M."/>
            <person name="Nolan M."/>
            <person name="Lapidus A."/>
            <person name="Lucas S."/>
            <person name="Hammon N."/>
            <person name="Deshpande S."/>
            <person name="Cheng J.F."/>
            <person name="Tapia R."/>
            <person name="Han C."/>
            <person name="Goodwin L."/>
            <person name="Pitluck S."/>
            <person name="Huntemann M."/>
            <person name="Ivanova N."/>
            <person name="Pagani I."/>
            <person name="Mavromatis K."/>
            <person name="Ovchinikova G."/>
            <person name="Pati A."/>
            <person name="Chen A."/>
            <person name="Palaniappan K."/>
            <person name="Land M."/>
            <person name="Hauser L."/>
            <person name="Brambilla E.M."/>
            <person name="Kotsyurbenko O."/>
            <person name="Rohde M."/>
            <person name="Tindall B.J."/>
            <person name="Abt B."/>
            <person name="Goker M."/>
            <person name="Detter J.C."/>
            <person name="Woyke T."/>
            <person name="Bristow J."/>
            <person name="Eisen J.A."/>
            <person name="Markowitz V."/>
            <person name="Hugenholtz P."/>
            <person name="Klenk H.P."/>
            <person name="Kyrpides N.C."/>
        </authorList>
    </citation>
    <scope>NUCLEOTIDE SEQUENCE [LARGE SCALE GENOMIC DNA]</scope>
    <source>
        <strain evidence="9">ATCC 51119 / DSM 12145 / JCM 21818 / LMG 10337 / NBRC 100064 / NCIMB 13643</strain>
    </source>
</reference>
<evidence type="ECO:0000256" key="6">
    <source>
        <dbReference type="RuleBase" id="RU003355"/>
    </source>
</evidence>
<dbReference type="InterPro" id="IPR022398">
    <property type="entry name" value="Peptidase_S8_His-AS"/>
</dbReference>
<dbReference type="PROSITE" id="PS51892">
    <property type="entry name" value="SUBTILASE"/>
    <property type="match status" value="1"/>
</dbReference>
<dbReference type="SUPFAM" id="SSF52743">
    <property type="entry name" value="Subtilisin-like"/>
    <property type="match status" value="1"/>
</dbReference>
<dbReference type="RefSeq" id="WP_013631440.1">
    <property type="nucleotide sequence ID" value="NC_015177.1"/>
</dbReference>
<dbReference type="OrthoDB" id="9798386at2"/>
<proteinExistence type="inferred from homology"/>
<dbReference type="AlphaFoldDB" id="F0S520"/>
<dbReference type="CDD" id="cd07483">
    <property type="entry name" value="Peptidases_S8_Subtilisin_Novo-like"/>
    <property type="match status" value="1"/>
</dbReference>
<reference evidence="9" key="2">
    <citation type="submission" date="2011-02" db="EMBL/GenBank/DDBJ databases">
        <title>The complete genome of Pedobacter saltans DSM 12145.</title>
        <authorList>
            <consortium name="US DOE Joint Genome Institute (JGI-PGF)"/>
            <person name="Lucas S."/>
            <person name="Copeland A."/>
            <person name="Lapidus A."/>
            <person name="Bruce D."/>
            <person name="Goodwin L."/>
            <person name="Pitluck S."/>
            <person name="Kyrpides N."/>
            <person name="Mavromatis K."/>
            <person name="Pagani I."/>
            <person name="Ivanova N."/>
            <person name="Ovchinnikova G."/>
            <person name="Lu M."/>
            <person name="Detter J.C."/>
            <person name="Han C."/>
            <person name="Land M."/>
            <person name="Hauser L."/>
            <person name="Markowitz V."/>
            <person name="Cheng J.-F."/>
            <person name="Hugenholtz P."/>
            <person name="Woyke T."/>
            <person name="Wu D."/>
            <person name="Tindall B."/>
            <person name="Pomrenke H.G."/>
            <person name="Brambilla E."/>
            <person name="Klenk H.-P."/>
            <person name="Eisen J.A."/>
        </authorList>
    </citation>
    <scope>NUCLEOTIDE SEQUENCE [LARGE SCALE GENOMIC DNA]</scope>
    <source>
        <strain evidence="9">ATCC 51119 / DSM 12145 / JCM 21818 / LMG 10337 / NBRC 100064 / NCIMB 13643</strain>
    </source>
</reference>
<dbReference type="InterPro" id="IPR050131">
    <property type="entry name" value="Peptidase_S8_subtilisin-like"/>
</dbReference>
<dbReference type="Gene3D" id="3.40.50.200">
    <property type="entry name" value="Peptidase S8/S53 domain"/>
    <property type="match status" value="2"/>
</dbReference>
<feature type="active site" description="Charge relay system" evidence="5">
    <location>
        <position position="68"/>
    </location>
</feature>
<name>F0S520_PSESL</name>
<protein>
    <submittedName>
        <fullName evidence="8">Peptidase S8 and S53 subtilisin kexin sedolisin</fullName>
    </submittedName>
</protein>
<accession>F0S520</accession>
<comment type="similarity">
    <text evidence="1 5 6">Belongs to the peptidase S8 family.</text>
</comment>
<organism evidence="8 9">
    <name type="scientific">Pseudopedobacter saltans (strain ATCC 51119 / DSM 12145 / JCM 21818 / CCUG 39354 / LMG 10337 / NBRC 100064 / NCIMB 13643)</name>
    <name type="common">Pedobacter saltans</name>
    <dbReference type="NCBI Taxonomy" id="762903"/>
    <lineage>
        <taxon>Bacteria</taxon>
        <taxon>Pseudomonadati</taxon>
        <taxon>Bacteroidota</taxon>
        <taxon>Sphingobacteriia</taxon>
        <taxon>Sphingobacteriales</taxon>
        <taxon>Sphingobacteriaceae</taxon>
        <taxon>Pseudopedobacter</taxon>
    </lineage>
</organism>
<feature type="active site" description="Charge relay system" evidence="5">
    <location>
        <position position="282"/>
    </location>
</feature>
<feature type="domain" description="Peptidase S8/S53" evidence="7">
    <location>
        <begin position="61"/>
        <end position="489"/>
    </location>
</feature>
<dbReference type="InterPro" id="IPR036852">
    <property type="entry name" value="Peptidase_S8/S53_dom_sf"/>
</dbReference>
<keyword evidence="2 5" id="KW-0645">Protease</keyword>
<gene>
    <name evidence="8" type="ordered locus">Pedsa_0355</name>
</gene>
<dbReference type="GO" id="GO:0004252">
    <property type="term" value="F:serine-type endopeptidase activity"/>
    <property type="evidence" value="ECO:0007669"/>
    <property type="project" value="UniProtKB-UniRule"/>
</dbReference>
<evidence type="ECO:0000256" key="1">
    <source>
        <dbReference type="ARBA" id="ARBA00011073"/>
    </source>
</evidence>
<evidence type="ECO:0000256" key="3">
    <source>
        <dbReference type="ARBA" id="ARBA00022801"/>
    </source>
</evidence>
<evidence type="ECO:0000256" key="5">
    <source>
        <dbReference type="PROSITE-ProRule" id="PRU01240"/>
    </source>
</evidence>
<evidence type="ECO:0000313" key="9">
    <source>
        <dbReference type="Proteomes" id="UP000000310"/>
    </source>
</evidence>
<keyword evidence="4 5" id="KW-0720">Serine protease</keyword>
<dbReference type="eggNOG" id="COG1404">
    <property type="taxonomic scope" value="Bacteria"/>
</dbReference>
<dbReference type="PROSITE" id="PS00138">
    <property type="entry name" value="SUBTILASE_SER"/>
    <property type="match status" value="1"/>
</dbReference>
<evidence type="ECO:0000259" key="7">
    <source>
        <dbReference type="Pfam" id="PF00082"/>
    </source>
</evidence>
<evidence type="ECO:0000313" key="8">
    <source>
        <dbReference type="EMBL" id="ADY50937.1"/>
    </source>
</evidence>
<dbReference type="PANTHER" id="PTHR43806:SF11">
    <property type="entry name" value="CEREVISIN-RELATED"/>
    <property type="match status" value="1"/>
</dbReference>
<keyword evidence="9" id="KW-1185">Reference proteome</keyword>
<dbReference type="PROSITE" id="PS00136">
    <property type="entry name" value="SUBTILASE_ASP"/>
    <property type="match status" value="1"/>
</dbReference>
<dbReference type="KEGG" id="psn:Pedsa_0355"/>
<dbReference type="Pfam" id="PF00082">
    <property type="entry name" value="Peptidase_S8"/>
    <property type="match status" value="1"/>
</dbReference>
<evidence type="ECO:0000256" key="2">
    <source>
        <dbReference type="ARBA" id="ARBA00022670"/>
    </source>
</evidence>
<dbReference type="InterPro" id="IPR000209">
    <property type="entry name" value="Peptidase_S8/S53_dom"/>
</dbReference>
<dbReference type="PRINTS" id="PR00723">
    <property type="entry name" value="SUBTILISIN"/>
</dbReference>